<evidence type="ECO:0000313" key="2">
    <source>
        <dbReference type="Proteomes" id="UP001530400"/>
    </source>
</evidence>
<dbReference type="Proteomes" id="UP001530400">
    <property type="component" value="Unassembled WGS sequence"/>
</dbReference>
<organism evidence="1 2">
    <name type="scientific">Cyclotella atomus</name>
    <dbReference type="NCBI Taxonomy" id="382360"/>
    <lineage>
        <taxon>Eukaryota</taxon>
        <taxon>Sar</taxon>
        <taxon>Stramenopiles</taxon>
        <taxon>Ochrophyta</taxon>
        <taxon>Bacillariophyta</taxon>
        <taxon>Coscinodiscophyceae</taxon>
        <taxon>Thalassiosirophycidae</taxon>
        <taxon>Stephanodiscales</taxon>
        <taxon>Stephanodiscaceae</taxon>
        <taxon>Cyclotella</taxon>
    </lineage>
</organism>
<gene>
    <name evidence="1" type="ORF">ACHAWO_006008</name>
</gene>
<name>A0ABD3N9M7_9STRA</name>
<dbReference type="EMBL" id="JALLPJ020001268">
    <property type="protein sequence ID" value="KAL3772349.1"/>
    <property type="molecule type" value="Genomic_DNA"/>
</dbReference>
<sequence length="173" mass="19529">MNSSDQHIHQISPAQGQSLLEEWPHSSASSMNTKQVSFATYSELRVYHLDAKLESRKCYSSRDRKSFQAQALCDAFRIQRLMGSSPYHGGHAVRYLIERDMMAPEELLGIENMIMGAQKITEERRKHAKYVIKAQEELRKTKADNAEAKLAYVAAAKSAKAFEKARLRAALAA</sequence>
<protein>
    <submittedName>
        <fullName evidence="1">Uncharacterized protein</fullName>
    </submittedName>
</protein>
<evidence type="ECO:0000313" key="1">
    <source>
        <dbReference type="EMBL" id="KAL3772349.1"/>
    </source>
</evidence>
<comment type="caution">
    <text evidence="1">The sequence shown here is derived from an EMBL/GenBank/DDBJ whole genome shotgun (WGS) entry which is preliminary data.</text>
</comment>
<proteinExistence type="predicted"/>
<reference evidence="1 2" key="1">
    <citation type="submission" date="2024-10" db="EMBL/GenBank/DDBJ databases">
        <title>Updated reference genomes for cyclostephanoid diatoms.</title>
        <authorList>
            <person name="Roberts W.R."/>
            <person name="Alverson A.J."/>
        </authorList>
    </citation>
    <scope>NUCLEOTIDE SEQUENCE [LARGE SCALE GENOMIC DNA]</scope>
    <source>
        <strain evidence="1 2">AJA010-31</strain>
    </source>
</reference>
<keyword evidence="2" id="KW-1185">Reference proteome</keyword>
<dbReference type="AlphaFoldDB" id="A0ABD3N9M7"/>
<accession>A0ABD3N9M7</accession>